<protein>
    <recommendedName>
        <fullName evidence="4">Lipoprotein</fullName>
    </recommendedName>
</protein>
<keyword evidence="3" id="KW-1185">Reference proteome</keyword>
<evidence type="ECO:0008006" key="4">
    <source>
        <dbReference type="Google" id="ProtNLM"/>
    </source>
</evidence>
<keyword evidence="1" id="KW-0732">Signal</keyword>
<dbReference type="EMBL" id="JAUKTR010000006">
    <property type="protein sequence ID" value="MDO1560234.1"/>
    <property type="molecule type" value="Genomic_DNA"/>
</dbReference>
<evidence type="ECO:0000313" key="2">
    <source>
        <dbReference type="EMBL" id="MDO1560234.1"/>
    </source>
</evidence>
<dbReference type="PROSITE" id="PS51257">
    <property type="entry name" value="PROKAR_LIPOPROTEIN"/>
    <property type="match status" value="1"/>
</dbReference>
<sequence>MRRAALVLMLSLGLGACAAARAPSLIQAAVLTELNDDIDLPPEDRRPQVTRVPPSMITRVNLDKDGVPDWRVDYGEAGLSVWCGTGGCLQKLYRGTEAGPVLVFENQVRELAVVDRAGERRLEIEVHGTHCGGAGVMECRFAFAWDPAADRWAERPSAQGTVLMEGGFPPMAETHPSELSGLVQSLASDCTEYTPRVEVFSVPDLDGDDARDWFVKPPYRCDSDSRVANVIVFLTRGGLHEAYRAQEDEVLAVDIATTPAALLRSRECDLGVCRFTPVSLGVR</sequence>
<dbReference type="RefSeq" id="WP_302110666.1">
    <property type="nucleotide sequence ID" value="NZ_JAUKTR010000006.1"/>
</dbReference>
<evidence type="ECO:0000313" key="3">
    <source>
        <dbReference type="Proteomes" id="UP001169063"/>
    </source>
</evidence>
<dbReference type="Proteomes" id="UP001169063">
    <property type="component" value="Unassembled WGS sequence"/>
</dbReference>
<accession>A0ABT8SNT3</accession>
<reference evidence="2" key="1">
    <citation type="submission" date="2023-07" db="EMBL/GenBank/DDBJ databases">
        <title>Brevundimonas soil sp. nov., isolated from the soil of chemical plant.</title>
        <authorList>
            <person name="Wu N."/>
        </authorList>
    </citation>
    <scope>NUCLEOTIDE SEQUENCE</scope>
    <source>
        <strain evidence="2">XZ-24</strain>
    </source>
</reference>
<name>A0ABT8SNT3_9CAUL</name>
<gene>
    <name evidence="2" type="ORF">Q0812_12425</name>
</gene>
<comment type="caution">
    <text evidence="2">The sequence shown here is derived from an EMBL/GenBank/DDBJ whole genome shotgun (WGS) entry which is preliminary data.</text>
</comment>
<evidence type="ECO:0000256" key="1">
    <source>
        <dbReference type="SAM" id="SignalP"/>
    </source>
</evidence>
<proteinExistence type="predicted"/>
<feature type="chain" id="PRO_5045959289" description="Lipoprotein" evidence="1">
    <location>
        <begin position="19"/>
        <end position="283"/>
    </location>
</feature>
<feature type="signal peptide" evidence="1">
    <location>
        <begin position="1"/>
        <end position="18"/>
    </location>
</feature>
<organism evidence="2 3">
    <name type="scientific">Peiella sedimenti</name>
    <dbReference type="NCBI Taxonomy" id="3061083"/>
    <lineage>
        <taxon>Bacteria</taxon>
        <taxon>Pseudomonadati</taxon>
        <taxon>Pseudomonadota</taxon>
        <taxon>Alphaproteobacteria</taxon>
        <taxon>Caulobacterales</taxon>
        <taxon>Caulobacteraceae</taxon>
        <taxon>Peiella</taxon>
    </lineage>
</organism>